<feature type="domain" description="Auxiliary Activity family 9 catalytic" evidence="3">
    <location>
        <begin position="3"/>
        <end position="178"/>
    </location>
</feature>
<dbReference type="EC" id="1.14.99.56" evidence="2"/>
<name>A0A2G5B1W0_COERN</name>
<comment type="function">
    <text evidence="2">Lytic polysaccharide monooxygenase (LMPO) that depolymerizes crystalline and amorphous polysaccharides via the oxidation of scissile alpha- or beta-(1-4)-glycosidic bonds, yielding C1 and/or C4 oxidation products. Catalysis by LPMOs requires the reduction of the active-site copper from Cu(II) to Cu(I) by a reducing agent and H(2)O(2) or O(2) as a cosubstrate.</text>
</comment>
<evidence type="ECO:0000256" key="2">
    <source>
        <dbReference type="RuleBase" id="RU368122"/>
    </source>
</evidence>
<dbReference type="Proteomes" id="UP000242474">
    <property type="component" value="Unassembled WGS sequence"/>
</dbReference>
<keyword evidence="5" id="KW-1185">Reference proteome</keyword>
<dbReference type="OrthoDB" id="5558646at2759"/>
<dbReference type="GO" id="GO:0030248">
    <property type="term" value="F:cellulose binding"/>
    <property type="evidence" value="ECO:0007669"/>
    <property type="project" value="UniProtKB-UniRule"/>
</dbReference>
<evidence type="ECO:0000313" key="5">
    <source>
        <dbReference type="Proteomes" id="UP000242474"/>
    </source>
</evidence>
<dbReference type="CDD" id="cd21175">
    <property type="entry name" value="LPMO_AA9"/>
    <property type="match status" value="1"/>
</dbReference>
<keyword evidence="2" id="KW-0119">Carbohydrate metabolism</keyword>
<reference evidence="4 5" key="1">
    <citation type="journal article" date="2015" name="Genome Biol. Evol.">
        <title>Phylogenomic analyses indicate that early fungi evolved digesting cell walls of algal ancestors of land plants.</title>
        <authorList>
            <person name="Chang Y."/>
            <person name="Wang S."/>
            <person name="Sekimoto S."/>
            <person name="Aerts A.L."/>
            <person name="Choi C."/>
            <person name="Clum A."/>
            <person name="LaButti K.M."/>
            <person name="Lindquist E.A."/>
            <person name="Yee Ngan C."/>
            <person name="Ohm R.A."/>
            <person name="Salamov A.A."/>
            <person name="Grigoriev I.V."/>
            <person name="Spatafora J.W."/>
            <person name="Berbee M.L."/>
        </authorList>
    </citation>
    <scope>NUCLEOTIDE SEQUENCE [LARGE SCALE GENOMIC DNA]</scope>
    <source>
        <strain evidence="4 5">NRRL 1564</strain>
    </source>
</reference>
<gene>
    <name evidence="4" type="ORF">COEREDRAFT_28738</name>
</gene>
<feature type="non-terminal residue" evidence="4">
    <location>
        <position position="188"/>
    </location>
</feature>
<evidence type="ECO:0000256" key="1">
    <source>
        <dbReference type="ARBA" id="ARBA00023157"/>
    </source>
</evidence>
<comment type="catalytic activity">
    <reaction evidence="2">
        <text>[(1-&gt;4)-beta-D-glucosyl]n+m + reduced acceptor + O2 = 4-dehydro-beta-D-glucosyl-[(1-&gt;4)-beta-D-glucosyl]n-1 + [(1-&gt;4)-beta-D-glucosyl]m + acceptor + H2O.</text>
        <dbReference type="EC" id="1.14.99.56"/>
    </reaction>
</comment>
<keyword evidence="2" id="KW-0136">Cellulose degradation</keyword>
<dbReference type="Pfam" id="PF03443">
    <property type="entry name" value="AA9"/>
    <property type="match status" value="1"/>
</dbReference>
<evidence type="ECO:0000259" key="3">
    <source>
        <dbReference type="Pfam" id="PF03443"/>
    </source>
</evidence>
<dbReference type="AlphaFoldDB" id="A0A2G5B1W0"/>
<keyword evidence="1 2" id="KW-1015">Disulfide bond</keyword>
<evidence type="ECO:0000313" key="4">
    <source>
        <dbReference type="EMBL" id="PIA13010.1"/>
    </source>
</evidence>
<dbReference type="STRING" id="763665.A0A2G5B1W0"/>
<proteinExistence type="predicted"/>
<feature type="non-terminal residue" evidence="4">
    <location>
        <position position="1"/>
    </location>
</feature>
<keyword evidence="2" id="KW-0624">Polysaccharide degradation</keyword>
<protein>
    <recommendedName>
        <fullName evidence="2">AA9 family lytic polysaccharide monooxygenase</fullName>
        <ecNumber evidence="2">1.14.99.56</ecNumber>
    </recommendedName>
    <alternativeName>
        <fullName evidence="2">Endo-beta-1,4-glucanase</fullName>
    </alternativeName>
    <alternativeName>
        <fullName evidence="2">Glycosyl hydrolase 61 family protein</fullName>
    </alternativeName>
</protein>
<dbReference type="InterPro" id="IPR049892">
    <property type="entry name" value="AA9"/>
</dbReference>
<dbReference type="GO" id="GO:0005576">
    <property type="term" value="C:extracellular region"/>
    <property type="evidence" value="ECO:0007669"/>
    <property type="project" value="UniProtKB-SubCell"/>
</dbReference>
<keyword evidence="2" id="KW-0964">Secreted</keyword>
<comment type="subcellular location">
    <subcellularLocation>
        <location evidence="2">Secreted</location>
    </subcellularLocation>
</comment>
<organism evidence="4 5">
    <name type="scientific">Coemansia reversa (strain ATCC 12441 / NRRL 1564)</name>
    <dbReference type="NCBI Taxonomy" id="763665"/>
    <lineage>
        <taxon>Eukaryota</taxon>
        <taxon>Fungi</taxon>
        <taxon>Fungi incertae sedis</taxon>
        <taxon>Zoopagomycota</taxon>
        <taxon>Kickxellomycotina</taxon>
        <taxon>Kickxellomycetes</taxon>
        <taxon>Kickxellales</taxon>
        <taxon>Kickxellaceae</taxon>
        <taxon>Coemansia</taxon>
    </lineage>
</organism>
<dbReference type="GO" id="GO:0008810">
    <property type="term" value="F:cellulase activity"/>
    <property type="evidence" value="ECO:0007669"/>
    <property type="project" value="UniProtKB-UniRule"/>
</dbReference>
<dbReference type="Gene3D" id="2.70.50.70">
    <property type="match status" value="1"/>
</dbReference>
<sequence>PYNFPVKDVNSKDIVCRTSDMSSKNTDTCDVTAGSKVGVVFRTGESSEKIVLSRSHKGPCLAYLAPMSSNGKGDVWFKIFEEGYDKATDQWCSEHVIDAKGELEISLPADIADGEYLLRAEIIALHAADSVGGAEFYANCVQIRVSGGGSAKPKGVSIPGVYKADDPGIHIDIHEKIESYPIPGPKVY</sequence>
<dbReference type="GO" id="GO:0030245">
    <property type="term" value="P:cellulose catabolic process"/>
    <property type="evidence" value="ECO:0007669"/>
    <property type="project" value="UniProtKB-UniRule"/>
</dbReference>
<dbReference type="InterPro" id="IPR005103">
    <property type="entry name" value="AA9_LPMO"/>
</dbReference>
<accession>A0A2G5B1W0</accession>
<dbReference type="EMBL" id="KZ303551">
    <property type="protein sequence ID" value="PIA13010.1"/>
    <property type="molecule type" value="Genomic_DNA"/>
</dbReference>
<comment type="domain">
    <text evidence="2">Has a modular structure: an endo-beta-1,4-glucanase catalytic module at the N-terminus, a linker rich in serines and threonines, and a C-terminal carbohydrate-binding module (CBM).</text>
</comment>
<dbReference type="PANTHER" id="PTHR33353:SF32">
    <property type="entry name" value="ENDO-BETA-1,4-GLUCANASE D"/>
    <property type="match status" value="1"/>
</dbReference>
<dbReference type="PANTHER" id="PTHR33353">
    <property type="entry name" value="PUTATIVE (AFU_ORTHOLOGUE AFUA_1G12560)-RELATED"/>
    <property type="match status" value="1"/>
</dbReference>